<dbReference type="Gene3D" id="2.10.260.10">
    <property type="match status" value="1"/>
</dbReference>
<feature type="compositionally biased region" description="Basic and acidic residues" evidence="1">
    <location>
        <begin position="67"/>
        <end position="86"/>
    </location>
</feature>
<dbReference type="Proteomes" id="UP000198238">
    <property type="component" value="Chromosome"/>
</dbReference>
<evidence type="ECO:0000313" key="4">
    <source>
        <dbReference type="Proteomes" id="UP000198238"/>
    </source>
</evidence>
<gene>
    <name evidence="3" type="ORF">BG910_06470</name>
</gene>
<name>A0A220S1P4_9NEIS</name>
<dbReference type="SUPFAM" id="SSF89447">
    <property type="entry name" value="AbrB/MazE/MraZ-like"/>
    <property type="match status" value="1"/>
</dbReference>
<feature type="domain" description="SpoVT-AbrB" evidence="2">
    <location>
        <begin position="9"/>
        <end position="48"/>
    </location>
</feature>
<dbReference type="Pfam" id="PF04014">
    <property type="entry name" value="MazE_antitoxin"/>
    <property type="match status" value="1"/>
</dbReference>
<dbReference type="KEGG" id="nei:BG910_06470"/>
<dbReference type="RefSeq" id="WP_089036138.1">
    <property type="nucleotide sequence ID" value="NZ_CP022278.1"/>
</dbReference>
<feature type="region of interest" description="Disordered" evidence="1">
    <location>
        <begin position="62"/>
        <end position="86"/>
    </location>
</feature>
<proteinExistence type="predicted"/>
<dbReference type="GO" id="GO:0003677">
    <property type="term" value="F:DNA binding"/>
    <property type="evidence" value="ECO:0007669"/>
    <property type="project" value="UniProtKB-KW"/>
</dbReference>
<reference evidence="3 4" key="1">
    <citation type="submission" date="2017-06" db="EMBL/GenBank/DDBJ databases">
        <title>Neisseria chenwenguii sp. nov., isolated from the intestinal contents of Tibetan Plateau Pika in Yushu, Qinghai Province, China.</title>
        <authorList>
            <person name="Zhang G."/>
        </authorList>
    </citation>
    <scope>NUCLEOTIDE SEQUENCE [LARGE SCALE GENOMIC DNA]</scope>
    <source>
        <strain evidence="3 4">10023</strain>
    </source>
</reference>
<evidence type="ECO:0000259" key="2">
    <source>
        <dbReference type="Pfam" id="PF04014"/>
    </source>
</evidence>
<evidence type="ECO:0000256" key="1">
    <source>
        <dbReference type="SAM" id="MobiDB-lite"/>
    </source>
</evidence>
<dbReference type="InterPro" id="IPR007159">
    <property type="entry name" value="SpoVT-AbrB_dom"/>
</dbReference>
<accession>A0A220S1P4</accession>
<sequence length="86" mass="9847">MQTAKIFNNGNSQAVRLPLAFRFEGNEVFIRRDEKTGDVVLSKRPADWEGFIHALGNKETIPSEPFARTENDKAPVQRDPFEGWQE</sequence>
<dbReference type="InterPro" id="IPR037914">
    <property type="entry name" value="SpoVT-AbrB_sf"/>
</dbReference>
<dbReference type="AlphaFoldDB" id="A0A220S1P4"/>
<protein>
    <submittedName>
        <fullName evidence="3">AbrB/MazE/SpoVT family DNA-binding domain-containing protein</fullName>
    </submittedName>
</protein>
<keyword evidence="3" id="KW-0238">DNA-binding</keyword>
<evidence type="ECO:0000313" key="3">
    <source>
        <dbReference type="EMBL" id="ASK27430.1"/>
    </source>
</evidence>
<organism evidence="3 4">
    <name type="scientific">Neisseria chenwenguii</name>
    <dbReference type="NCBI Taxonomy" id="1853278"/>
    <lineage>
        <taxon>Bacteria</taxon>
        <taxon>Pseudomonadati</taxon>
        <taxon>Pseudomonadota</taxon>
        <taxon>Betaproteobacteria</taxon>
        <taxon>Neisseriales</taxon>
        <taxon>Neisseriaceae</taxon>
        <taxon>Neisseria</taxon>
    </lineage>
</organism>
<keyword evidence="4" id="KW-1185">Reference proteome</keyword>
<dbReference type="EMBL" id="CP022278">
    <property type="protein sequence ID" value="ASK27430.1"/>
    <property type="molecule type" value="Genomic_DNA"/>
</dbReference>